<gene>
    <name evidence="2" type="ORF">C0Q70_07224</name>
</gene>
<comment type="caution">
    <text evidence="2">The sequence shown here is derived from an EMBL/GenBank/DDBJ whole genome shotgun (WGS) entry which is preliminary data.</text>
</comment>
<dbReference type="Proteomes" id="UP000245119">
    <property type="component" value="Linkage Group LG4"/>
</dbReference>
<accession>A0A2T7PEH1</accession>
<name>A0A2T7PEH1_POMCA</name>
<dbReference type="AlphaFoldDB" id="A0A2T7PEH1"/>
<dbReference type="OrthoDB" id="10024657at2759"/>
<reference evidence="2 3" key="1">
    <citation type="submission" date="2018-04" db="EMBL/GenBank/DDBJ databases">
        <title>The genome of golden apple snail Pomacea canaliculata provides insight into stress tolerance and invasive adaptation.</title>
        <authorList>
            <person name="Liu C."/>
            <person name="Liu B."/>
            <person name="Ren Y."/>
            <person name="Zhang Y."/>
            <person name="Wang H."/>
            <person name="Li S."/>
            <person name="Jiang F."/>
            <person name="Yin L."/>
            <person name="Zhang G."/>
            <person name="Qian W."/>
            <person name="Fan W."/>
        </authorList>
    </citation>
    <scope>NUCLEOTIDE SEQUENCE [LARGE SCALE GENOMIC DNA]</scope>
    <source>
        <strain evidence="2">SZHN2017</strain>
        <tissue evidence="2">Muscle</tissue>
    </source>
</reference>
<evidence type="ECO:0000313" key="3">
    <source>
        <dbReference type="Proteomes" id="UP000245119"/>
    </source>
</evidence>
<dbReference type="EMBL" id="PZQS01000004">
    <property type="protein sequence ID" value="PVD31806.1"/>
    <property type="molecule type" value="Genomic_DNA"/>
</dbReference>
<feature type="signal peptide" evidence="1">
    <location>
        <begin position="1"/>
        <end position="28"/>
    </location>
</feature>
<evidence type="ECO:0000313" key="2">
    <source>
        <dbReference type="EMBL" id="PVD31806.1"/>
    </source>
</evidence>
<keyword evidence="3" id="KW-1185">Reference proteome</keyword>
<sequence length="297" mass="33328">MAEVVFRSALTLWSVFATLLLLSVEVKSQVFDTLDLASPFGTFPAPDRTSVPTSCPSEVDIAGGYNMEVDLQTGKVTNGDSHIKVMEEVNMISENCDLPIVLNITFDPFDNTNINMTHKRLLVDLWFAETQGWLFHIGDSQSNDGNMGDAGHQVHNAELHGHNTLFTIYGSNDDKGRESGIIFEKNQLLYKATDAHRGKRASCLEQLRRCFMDYSVRYFGLARSPRLFALNGQPDKKKGGVNFNIYMGLNRLTVESVISNFRLPVESIDTGRLCSLSDSGLQRGYMDLYFKFNLQQM</sequence>
<proteinExistence type="predicted"/>
<evidence type="ECO:0000256" key="1">
    <source>
        <dbReference type="SAM" id="SignalP"/>
    </source>
</evidence>
<keyword evidence="1" id="KW-0732">Signal</keyword>
<organism evidence="2 3">
    <name type="scientific">Pomacea canaliculata</name>
    <name type="common">Golden apple snail</name>
    <dbReference type="NCBI Taxonomy" id="400727"/>
    <lineage>
        <taxon>Eukaryota</taxon>
        <taxon>Metazoa</taxon>
        <taxon>Spiralia</taxon>
        <taxon>Lophotrochozoa</taxon>
        <taxon>Mollusca</taxon>
        <taxon>Gastropoda</taxon>
        <taxon>Caenogastropoda</taxon>
        <taxon>Architaenioglossa</taxon>
        <taxon>Ampullarioidea</taxon>
        <taxon>Ampullariidae</taxon>
        <taxon>Pomacea</taxon>
    </lineage>
</organism>
<protein>
    <submittedName>
        <fullName evidence="2">Uncharacterized protein</fullName>
    </submittedName>
</protein>
<feature type="chain" id="PRO_5015452302" evidence="1">
    <location>
        <begin position="29"/>
        <end position="297"/>
    </location>
</feature>